<sequence>MAGPATFAGNVAAEAAWTFRPETVLDVPACVAAFAVVGSGTLTGVAVQFGVKVLDVPAGSLSLGLSCNRMGRLVQVQNVDVLVQISLLVASSPPCHVYGYRFA</sequence>
<comment type="caution">
    <text evidence="1">The sequence shown here is derived from an EMBL/GenBank/DDBJ whole genome shotgun (WGS) entry which is preliminary data.</text>
</comment>
<accession>A0ABD3H880</accession>
<reference evidence="1 2" key="1">
    <citation type="submission" date="2024-09" db="EMBL/GenBank/DDBJ databases">
        <title>Chromosome-scale assembly of Riccia sorocarpa.</title>
        <authorList>
            <person name="Paukszto L."/>
        </authorList>
    </citation>
    <scope>NUCLEOTIDE SEQUENCE [LARGE SCALE GENOMIC DNA]</scope>
    <source>
        <strain evidence="1">LP-2024</strain>
        <tissue evidence="1">Aerial parts of the thallus</tissue>
    </source>
</reference>
<dbReference type="Proteomes" id="UP001633002">
    <property type="component" value="Unassembled WGS sequence"/>
</dbReference>
<evidence type="ECO:0000313" key="2">
    <source>
        <dbReference type="Proteomes" id="UP001633002"/>
    </source>
</evidence>
<keyword evidence="2" id="KW-1185">Reference proteome</keyword>
<organism evidence="1 2">
    <name type="scientific">Riccia sorocarpa</name>
    <dbReference type="NCBI Taxonomy" id="122646"/>
    <lineage>
        <taxon>Eukaryota</taxon>
        <taxon>Viridiplantae</taxon>
        <taxon>Streptophyta</taxon>
        <taxon>Embryophyta</taxon>
        <taxon>Marchantiophyta</taxon>
        <taxon>Marchantiopsida</taxon>
        <taxon>Marchantiidae</taxon>
        <taxon>Marchantiales</taxon>
        <taxon>Ricciaceae</taxon>
        <taxon>Riccia</taxon>
    </lineage>
</organism>
<proteinExistence type="predicted"/>
<evidence type="ECO:0000313" key="1">
    <source>
        <dbReference type="EMBL" id="KAL3686729.1"/>
    </source>
</evidence>
<protein>
    <submittedName>
        <fullName evidence="1">Uncharacterized protein</fullName>
    </submittedName>
</protein>
<name>A0ABD3H880_9MARC</name>
<gene>
    <name evidence="1" type="ORF">R1sor_013038</name>
</gene>
<dbReference type="EMBL" id="JBJQOH010000004">
    <property type="protein sequence ID" value="KAL3686729.1"/>
    <property type="molecule type" value="Genomic_DNA"/>
</dbReference>
<dbReference type="AlphaFoldDB" id="A0ABD3H880"/>